<keyword evidence="3" id="KW-1185">Reference proteome</keyword>
<accession>A0A073HXV1</accession>
<feature type="region of interest" description="Disordered" evidence="1">
    <location>
        <begin position="58"/>
        <end position="85"/>
    </location>
</feature>
<comment type="caution">
    <text evidence="2">The sequence shown here is derived from an EMBL/GenBank/DDBJ whole genome shotgun (WGS) entry which is preliminary data.</text>
</comment>
<dbReference type="AlphaFoldDB" id="A0A073HXV1"/>
<gene>
    <name evidence="2" type="ORF">OXYTRIMIC_668</name>
</gene>
<evidence type="ECO:0000313" key="3">
    <source>
        <dbReference type="Proteomes" id="UP000053232"/>
    </source>
</evidence>
<name>A0A073HXV1_9SPIT</name>
<reference evidence="3" key="1">
    <citation type="journal article" date="2014" name="Cell">
        <title>The Architecture of a Scrambled Genome Reveals Massive Levels of Genomic Rearrangement during Development.</title>
        <authorList>
            <person name="Chen X."/>
            <person name="Bracht J.R."/>
            <person name="Goldman A.D."/>
            <person name="Dolzhenko E."/>
            <person name="Clay D.M."/>
            <person name="Swart E.C."/>
            <person name="Perlman D.H."/>
            <person name="Doak T.G."/>
            <person name="Stuart A."/>
            <person name="Amemiya C.T."/>
            <person name="Sebra R.P."/>
            <person name="Landweber L.F."/>
        </authorList>
    </citation>
    <scope>NUCLEOTIDE SEQUENCE [LARGE SCALE GENOMIC DNA]</scope>
    <source>
        <strain evidence="3">JRB310</strain>
    </source>
</reference>
<evidence type="ECO:0000256" key="1">
    <source>
        <dbReference type="SAM" id="MobiDB-lite"/>
    </source>
</evidence>
<proteinExistence type="predicted"/>
<evidence type="ECO:0000313" key="2">
    <source>
        <dbReference type="EMBL" id="KEJ82858.1"/>
    </source>
</evidence>
<dbReference type="EMBL" id="ARYC01002950">
    <property type="protein sequence ID" value="KEJ82858.1"/>
    <property type="molecule type" value="Genomic_DNA"/>
</dbReference>
<organism evidence="2 3">
    <name type="scientific">Oxytricha trifallax</name>
    <dbReference type="NCBI Taxonomy" id="1172189"/>
    <lineage>
        <taxon>Eukaryota</taxon>
        <taxon>Sar</taxon>
        <taxon>Alveolata</taxon>
        <taxon>Ciliophora</taxon>
        <taxon>Intramacronucleata</taxon>
        <taxon>Spirotrichea</taxon>
        <taxon>Stichotrichia</taxon>
        <taxon>Sporadotrichida</taxon>
        <taxon>Oxytrichidae</taxon>
        <taxon>Oxytrichinae</taxon>
        <taxon>Oxytricha</taxon>
    </lineage>
</organism>
<dbReference type="Proteomes" id="UP000053232">
    <property type="component" value="Unassembled WGS sequence"/>
</dbReference>
<sequence length="85" mass="10089">MEQKERKKIVMGMSTSVYRDKQKIKRFSKSKIMNNSKCIQTSKQVLKESSKLGTLKCEREQTRSKIREQSLIDTKMDPRAYEKTR</sequence>
<protein>
    <submittedName>
        <fullName evidence="2">Uncharacterized protein</fullName>
    </submittedName>
</protein>